<gene>
    <name evidence="3" type="ORF">SELMODRAFT_430043</name>
</gene>
<dbReference type="AlphaFoldDB" id="D8T854"/>
<evidence type="ECO:0008006" key="5">
    <source>
        <dbReference type="Google" id="ProtNLM"/>
    </source>
</evidence>
<feature type="region of interest" description="Disordered" evidence="1">
    <location>
        <begin position="73"/>
        <end position="111"/>
    </location>
</feature>
<evidence type="ECO:0000313" key="3">
    <source>
        <dbReference type="EMBL" id="EFJ07154.1"/>
    </source>
</evidence>
<keyword evidence="4" id="KW-1185">Reference proteome</keyword>
<accession>D8T854</accession>
<feature type="compositionally biased region" description="Gly residues" evidence="1">
    <location>
        <begin position="73"/>
        <end position="86"/>
    </location>
</feature>
<dbReference type="HOGENOM" id="CLU_1734624_0_0_1"/>
<evidence type="ECO:0000256" key="2">
    <source>
        <dbReference type="SAM" id="SignalP"/>
    </source>
</evidence>
<proteinExistence type="predicted"/>
<dbReference type="Gramene" id="EFJ07154">
    <property type="protein sequence ID" value="EFJ07154"/>
    <property type="gene ID" value="SELMODRAFT_430043"/>
</dbReference>
<keyword evidence="2" id="KW-0732">Signal</keyword>
<feature type="compositionally biased region" description="Pro residues" evidence="1">
    <location>
        <begin position="91"/>
        <end position="103"/>
    </location>
</feature>
<evidence type="ECO:0000313" key="4">
    <source>
        <dbReference type="Proteomes" id="UP000001514"/>
    </source>
</evidence>
<dbReference type="InParanoid" id="D8T854"/>
<protein>
    <recommendedName>
        <fullName evidence="5">Glycine-rich protein</fullName>
    </recommendedName>
</protein>
<reference evidence="3 4" key="1">
    <citation type="journal article" date="2011" name="Science">
        <title>The Selaginella genome identifies genetic changes associated with the evolution of vascular plants.</title>
        <authorList>
            <person name="Banks J.A."/>
            <person name="Nishiyama T."/>
            <person name="Hasebe M."/>
            <person name="Bowman J.L."/>
            <person name="Gribskov M."/>
            <person name="dePamphilis C."/>
            <person name="Albert V.A."/>
            <person name="Aono N."/>
            <person name="Aoyama T."/>
            <person name="Ambrose B.A."/>
            <person name="Ashton N.W."/>
            <person name="Axtell M.J."/>
            <person name="Barker E."/>
            <person name="Barker M.S."/>
            <person name="Bennetzen J.L."/>
            <person name="Bonawitz N.D."/>
            <person name="Chapple C."/>
            <person name="Cheng C."/>
            <person name="Correa L.G."/>
            <person name="Dacre M."/>
            <person name="DeBarry J."/>
            <person name="Dreyer I."/>
            <person name="Elias M."/>
            <person name="Engstrom E.M."/>
            <person name="Estelle M."/>
            <person name="Feng L."/>
            <person name="Finet C."/>
            <person name="Floyd S.K."/>
            <person name="Frommer W.B."/>
            <person name="Fujita T."/>
            <person name="Gramzow L."/>
            <person name="Gutensohn M."/>
            <person name="Harholt J."/>
            <person name="Hattori M."/>
            <person name="Heyl A."/>
            <person name="Hirai T."/>
            <person name="Hiwatashi Y."/>
            <person name="Ishikawa M."/>
            <person name="Iwata M."/>
            <person name="Karol K.G."/>
            <person name="Koehler B."/>
            <person name="Kolukisaoglu U."/>
            <person name="Kubo M."/>
            <person name="Kurata T."/>
            <person name="Lalonde S."/>
            <person name="Li K."/>
            <person name="Li Y."/>
            <person name="Litt A."/>
            <person name="Lyons E."/>
            <person name="Manning G."/>
            <person name="Maruyama T."/>
            <person name="Michael T.P."/>
            <person name="Mikami K."/>
            <person name="Miyazaki S."/>
            <person name="Morinaga S."/>
            <person name="Murata T."/>
            <person name="Mueller-Roeber B."/>
            <person name="Nelson D.R."/>
            <person name="Obara M."/>
            <person name="Oguri Y."/>
            <person name="Olmstead R.G."/>
            <person name="Onodera N."/>
            <person name="Petersen B.L."/>
            <person name="Pils B."/>
            <person name="Prigge M."/>
            <person name="Rensing S.A."/>
            <person name="Riano-Pachon D.M."/>
            <person name="Roberts A.W."/>
            <person name="Sato Y."/>
            <person name="Scheller H.V."/>
            <person name="Schulz B."/>
            <person name="Schulz C."/>
            <person name="Shakirov E.V."/>
            <person name="Shibagaki N."/>
            <person name="Shinohara N."/>
            <person name="Shippen D.E."/>
            <person name="Soerensen I."/>
            <person name="Sotooka R."/>
            <person name="Sugimoto N."/>
            <person name="Sugita M."/>
            <person name="Sumikawa N."/>
            <person name="Tanurdzic M."/>
            <person name="Theissen G."/>
            <person name="Ulvskov P."/>
            <person name="Wakazuki S."/>
            <person name="Weng J.K."/>
            <person name="Willats W.W."/>
            <person name="Wipf D."/>
            <person name="Wolf P.G."/>
            <person name="Yang L."/>
            <person name="Zimmer A.D."/>
            <person name="Zhu Q."/>
            <person name="Mitros T."/>
            <person name="Hellsten U."/>
            <person name="Loque D."/>
            <person name="Otillar R."/>
            <person name="Salamov A."/>
            <person name="Schmutz J."/>
            <person name="Shapiro H."/>
            <person name="Lindquist E."/>
            <person name="Lucas S."/>
            <person name="Rokhsar D."/>
            <person name="Grigoriev I.V."/>
        </authorList>
    </citation>
    <scope>NUCLEOTIDE SEQUENCE [LARGE SCALE GENOMIC DNA]</scope>
</reference>
<dbReference type="Proteomes" id="UP000001514">
    <property type="component" value="Unassembled WGS sequence"/>
</dbReference>
<dbReference type="KEGG" id="smo:SELMODRAFT_430043"/>
<dbReference type="EMBL" id="GL377688">
    <property type="protein sequence ID" value="EFJ07154.1"/>
    <property type="molecule type" value="Genomic_DNA"/>
</dbReference>
<name>D8T854_SELML</name>
<sequence>MTLLVRTLALLLMLLSLLLVQAFGNDIGSKPRGGRRELMFRRPGYGYGPGYGAGAGMGGPGYGGGYGSGGGYGGYGGSRPGYGTGRSGAPPSLPRLQPPPPGLPGAFPGPAIAVEPNEIGDKKFVVSSSRLVAPAPAPVPALREEVSSSRG</sequence>
<feature type="signal peptide" evidence="2">
    <location>
        <begin position="1"/>
        <end position="22"/>
    </location>
</feature>
<feature type="chain" id="PRO_5003123367" description="Glycine-rich protein" evidence="2">
    <location>
        <begin position="23"/>
        <end position="151"/>
    </location>
</feature>
<evidence type="ECO:0000256" key="1">
    <source>
        <dbReference type="SAM" id="MobiDB-lite"/>
    </source>
</evidence>
<organism evidence="4">
    <name type="scientific">Selaginella moellendorffii</name>
    <name type="common">Spikemoss</name>
    <dbReference type="NCBI Taxonomy" id="88036"/>
    <lineage>
        <taxon>Eukaryota</taxon>
        <taxon>Viridiplantae</taxon>
        <taxon>Streptophyta</taxon>
        <taxon>Embryophyta</taxon>
        <taxon>Tracheophyta</taxon>
        <taxon>Lycopodiopsida</taxon>
        <taxon>Selaginellales</taxon>
        <taxon>Selaginellaceae</taxon>
        <taxon>Selaginella</taxon>
    </lineage>
</organism>